<evidence type="ECO:0000313" key="1">
    <source>
        <dbReference type="EMBL" id="GLQ23256.1"/>
    </source>
</evidence>
<dbReference type="EMBL" id="BSNK01000001">
    <property type="protein sequence ID" value="GLQ23256.1"/>
    <property type="molecule type" value="Genomic_DNA"/>
</dbReference>
<gene>
    <name evidence="1" type="ORF">GCM10007853_11300</name>
</gene>
<dbReference type="Proteomes" id="UP001161391">
    <property type="component" value="Unassembled WGS sequence"/>
</dbReference>
<accession>A0ABQ5V9J9</accession>
<comment type="caution">
    <text evidence="1">The sequence shown here is derived from an EMBL/GenBank/DDBJ whole genome shotgun (WGS) entry which is preliminary data.</text>
</comment>
<reference evidence="1" key="1">
    <citation type="journal article" date="2014" name="Int. J. Syst. Evol. Microbiol.">
        <title>Complete genome of a new Firmicutes species belonging to the dominant human colonic microbiota ('Ruminococcus bicirculans') reveals two chromosomes and a selective capacity to utilize plant glucans.</title>
        <authorList>
            <consortium name="NISC Comparative Sequencing Program"/>
            <person name="Wegmann U."/>
            <person name="Louis P."/>
            <person name="Goesmann A."/>
            <person name="Henrissat B."/>
            <person name="Duncan S.H."/>
            <person name="Flint H.J."/>
        </authorList>
    </citation>
    <scope>NUCLEOTIDE SEQUENCE</scope>
    <source>
        <strain evidence="1">NBRC 108219</strain>
    </source>
</reference>
<dbReference type="RefSeq" id="WP_284388481.1">
    <property type="nucleotide sequence ID" value="NZ_BSNK01000001.1"/>
</dbReference>
<proteinExistence type="predicted"/>
<evidence type="ECO:0008006" key="3">
    <source>
        <dbReference type="Google" id="ProtNLM"/>
    </source>
</evidence>
<organism evidence="1 2">
    <name type="scientific">Algimonas ampicilliniresistens</name>
    <dbReference type="NCBI Taxonomy" id="1298735"/>
    <lineage>
        <taxon>Bacteria</taxon>
        <taxon>Pseudomonadati</taxon>
        <taxon>Pseudomonadota</taxon>
        <taxon>Alphaproteobacteria</taxon>
        <taxon>Maricaulales</taxon>
        <taxon>Robiginitomaculaceae</taxon>
        <taxon>Algimonas</taxon>
    </lineage>
</organism>
<sequence length="179" mass="19602">MNAYGDRTDPAARLWYVRVGGTIYGPFDDQVLWTYVQEGRVTAQSELSLRPDTAYQAAQNWLEIAHWFQQPAGVAQVPQAQPEPEFTYLSMIMAEIRSGRSMAFLQTLQSLGDAQRIGDAVWLLRSNATPDQLKSVLGPTIAATDRLFIADATGSDHAAINLGPAIEAQLTDMFNKAGG</sequence>
<evidence type="ECO:0000313" key="2">
    <source>
        <dbReference type="Proteomes" id="UP001161391"/>
    </source>
</evidence>
<keyword evidence="2" id="KW-1185">Reference proteome</keyword>
<reference evidence="1" key="2">
    <citation type="submission" date="2023-01" db="EMBL/GenBank/DDBJ databases">
        <title>Draft genome sequence of Algimonas ampicilliniresistens strain NBRC 108219.</title>
        <authorList>
            <person name="Sun Q."/>
            <person name="Mori K."/>
        </authorList>
    </citation>
    <scope>NUCLEOTIDE SEQUENCE</scope>
    <source>
        <strain evidence="1">NBRC 108219</strain>
    </source>
</reference>
<name>A0ABQ5V9J9_9PROT</name>
<protein>
    <recommendedName>
        <fullName evidence="3">DUF4339 domain-containing protein</fullName>
    </recommendedName>
</protein>